<keyword evidence="2" id="KW-1133">Transmembrane helix</keyword>
<dbReference type="AlphaFoldDB" id="A0A434A766"/>
<feature type="compositionally biased region" description="Polar residues" evidence="1">
    <location>
        <begin position="123"/>
        <end position="145"/>
    </location>
</feature>
<gene>
    <name evidence="4" type="primary">traM</name>
    <name evidence="4" type="ORF">D0817_10425</name>
</gene>
<keyword evidence="2" id="KW-0472">Membrane</keyword>
<comment type="caution">
    <text evidence="4">The sequence shown here is derived from an EMBL/GenBank/DDBJ whole genome shotgun (WGS) entry which is preliminary data.</text>
</comment>
<evidence type="ECO:0000256" key="1">
    <source>
        <dbReference type="SAM" id="MobiDB-lite"/>
    </source>
</evidence>
<dbReference type="OrthoDB" id="1311366at2"/>
<evidence type="ECO:0000259" key="3">
    <source>
        <dbReference type="Pfam" id="PF12508"/>
    </source>
</evidence>
<keyword evidence="5" id="KW-1185">Reference proteome</keyword>
<evidence type="ECO:0000256" key="2">
    <source>
        <dbReference type="SAM" id="Phobius"/>
    </source>
</evidence>
<feature type="domain" description="Conjugative transposon TraM C-terminal" evidence="3">
    <location>
        <begin position="288"/>
        <end position="437"/>
    </location>
</feature>
<feature type="transmembrane region" description="Helical" evidence="2">
    <location>
        <begin position="37"/>
        <end position="55"/>
    </location>
</feature>
<evidence type="ECO:0000313" key="4">
    <source>
        <dbReference type="EMBL" id="RUT70230.1"/>
    </source>
</evidence>
<dbReference type="InterPro" id="IPR022187">
    <property type="entry name" value="Conjug_transposon_TraM"/>
</dbReference>
<accession>A0A434A766</accession>
<name>A0A434A766_9FLAO</name>
<feature type="region of interest" description="Disordered" evidence="1">
    <location>
        <begin position="75"/>
        <end position="145"/>
    </location>
</feature>
<dbReference type="Pfam" id="PF12508">
    <property type="entry name" value="Transposon_TraM"/>
    <property type="match status" value="1"/>
</dbReference>
<dbReference type="NCBIfam" id="TIGR03779">
    <property type="entry name" value="Bac_Flav_CT_M"/>
    <property type="match status" value="1"/>
</dbReference>
<dbReference type="RefSeq" id="WP_127338318.1">
    <property type="nucleotide sequence ID" value="NZ_QWDM01000006.1"/>
</dbReference>
<dbReference type="InterPro" id="IPR055407">
    <property type="entry name" value="TraM_C"/>
</dbReference>
<sequence length="440" mass="48366">MKENEKKVSVLVEEAGQSKTSNLLDDKKSSKERLKKPAIFILMGIVFLGCMYLIFKPSSDKKEIENIGLNDAVPQASEAGMQADKQKAYEQEMLEQKDQEKRNALTTLSDYWNEDSPPKNRQDSLAGQEEQSMGYGNSPAATANPALNSYRKTQTTLGSFYKDDSSETRELRRQLEELKEELADKDVPKSVTVDDQVALMEKSYQMAAKYLPTGTNSPDASTSGSGTASASTQKEYFVAFTPARKKAVSALYREPSDSTFLADWSANKNRNFYTPGSVQQIAQPKNSVKACIQETQTIIGESGVRLRLLEPAQTPNRTIPKGTLLTAIAKFQGGRLQMKITSLELDGNIIPVDITIYDLDGQQGLYVPYSPEMNALTEMAGNMSQTSGTSLMLTQSAGQQVAADLSRGVVQGISGYFSKKVKTPKVTLKVGYQVFLVSKK</sequence>
<dbReference type="EMBL" id="QWDM01000006">
    <property type="protein sequence ID" value="RUT70230.1"/>
    <property type="molecule type" value="Genomic_DNA"/>
</dbReference>
<evidence type="ECO:0000313" key="5">
    <source>
        <dbReference type="Proteomes" id="UP000288102"/>
    </source>
</evidence>
<protein>
    <submittedName>
        <fullName evidence="4">Conjugative transposon protein TraM</fullName>
    </submittedName>
</protein>
<organism evidence="4 5">
    <name type="scientific">Flavobacterium cupreum</name>
    <dbReference type="NCBI Taxonomy" id="2133766"/>
    <lineage>
        <taxon>Bacteria</taxon>
        <taxon>Pseudomonadati</taxon>
        <taxon>Bacteroidota</taxon>
        <taxon>Flavobacteriia</taxon>
        <taxon>Flavobacteriales</taxon>
        <taxon>Flavobacteriaceae</taxon>
        <taxon>Flavobacterium</taxon>
    </lineage>
</organism>
<dbReference type="Proteomes" id="UP000288102">
    <property type="component" value="Unassembled WGS sequence"/>
</dbReference>
<keyword evidence="2" id="KW-0812">Transmembrane</keyword>
<proteinExistence type="predicted"/>
<feature type="compositionally biased region" description="Basic and acidic residues" evidence="1">
    <location>
        <begin position="84"/>
        <end position="103"/>
    </location>
</feature>
<reference evidence="5" key="1">
    <citation type="journal article" date="2019" name="Syst. Appl. Microbiol.">
        <title>Flavobacterium circumlabens sp. nov. and Flavobacterium cupreum sp. nov., two psychrotrophic species isolated from Antarctic environmental samples.</title>
        <authorList>
            <person name="Kralova S."/>
            <person name="Busse H.-J."/>
            <person name="Svec P."/>
            <person name="Maslanova I."/>
            <person name="Stankova E."/>
            <person name="Bartak M."/>
            <person name="Sedlacek I."/>
        </authorList>
    </citation>
    <scope>NUCLEOTIDE SEQUENCE [LARGE SCALE GENOMIC DNA]</scope>
    <source>
        <strain evidence="5">CCM 8825</strain>
    </source>
</reference>